<dbReference type="EMBL" id="BQNB010016624">
    <property type="protein sequence ID" value="GJT53861.1"/>
    <property type="molecule type" value="Genomic_DNA"/>
</dbReference>
<reference evidence="1" key="2">
    <citation type="submission" date="2022-01" db="EMBL/GenBank/DDBJ databases">
        <authorList>
            <person name="Yamashiro T."/>
            <person name="Shiraishi A."/>
            <person name="Satake H."/>
            <person name="Nakayama K."/>
        </authorList>
    </citation>
    <scope>NUCLEOTIDE SEQUENCE</scope>
</reference>
<accession>A0ABQ5ESA4</accession>
<sequence length="136" mass="15422">MSREIHCRSRGGTGLFRNQEGTLYMCVEEMDYTEKCVPLQAEQADWLEDTDKDIDEQELEANYSYMAKIQEVPTTDSGTDTEPLEAVYSTIIPDSQGMCDNDIQTDQNVEECDDERAAPANLIVNLTLNTEENKKI</sequence>
<reference evidence="1" key="1">
    <citation type="journal article" date="2022" name="Int. J. Mol. Sci.">
        <title>Draft Genome of Tanacetum Coccineum: Genomic Comparison of Closely Related Tanacetum-Family Plants.</title>
        <authorList>
            <person name="Yamashiro T."/>
            <person name="Shiraishi A."/>
            <person name="Nakayama K."/>
            <person name="Satake H."/>
        </authorList>
    </citation>
    <scope>NUCLEOTIDE SEQUENCE</scope>
</reference>
<organism evidence="1 2">
    <name type="scientific">Tanacetum coccineum</name>
    <dbReference type="NCBI Taxonomy" id="301880"/>
    <lineage>
        <taxon>Eukaryota</taxon>
        <taxon>Viridiplantae</taxon>
        <taxon>Streptophyta</taxon>
        <taxon>Embryophyta</taxon>
        <taxon>Tracheophyta</taxon>
        <taxon>Spermatophyta</taxon>
        <taxon>Magnoliopsida</taxon>
        <taxon>eudicotyledons</taxon>
        <taxon>Gunneridae</taxon>
        <taxon>Pentapetalae</taxon>
        <taxon>asterids</taxon>
        <taxon>campanulids</taxon>
        <taxon>Asterales</taxon>
        <taxon>Asteraceae</taxon>
        <taxon>Asteroideae</taxon>
        <taxon>Anthemideae</taxon>
        <taxon>Anthemidinae</taxon>
        <taxon>Tanacetum</taxon>
    </lineage>
</organism>
<gene>
    <name evidence="1" type="ORF">Tco_0988915</name>
</gene>
<keyword evidence="2" id="KW-1185">Reference proteome</keyword>
<proteinExistence type="predicted"/>
<dbReference type="Proteomes" id="UP001151760">
    <property type="component" value="Unassembled WGS sequence"/>
</dbReference>
<protein>
    <submittedName>
        <fullName evidence="1">Uncharacterized protein</fullName>
    </submittedName>
</protein>
<evidence type="ECO:0000313" key="2">
    <source>
        <dbReference type="Proteomes" id="UP001151760"/>
    </source>
</evidence>
<evidence type="ECO:0000313" key="1">
    <source>
        <dbReference type="EMBL" id="GJT53861.1"/>
    </source>
</evidence>
<comment type="caution">
    <text evidence="1">The sequence shown here is derived from an EMBL/GenBank/DDBJ whole genome shotgun (WGS) entry which is preliminary data.</text>
</comment>
<name>A0ABQ5ESA4_9ASTR</name>